<evidence type="ECO:0000313" key="1">
    <source>
        <dbReference type="EMBL" id="EPA06166.1"/>
    </source>
</evidence>
<reference evidence="1 2" key="1">
    <citation type="journal article" date="2012" name="J. Bacteriol.">
        <title>Genome Sequence of "Candidatus Nitrosoarchaeum limnia" BG20, a Low-Salinity Ammonia-Oxidizing Archaeon from the San Francisco Bay Estuary.</title>
        <authorList>
            <person name="Mosier A.C."/>
            <person name="Allen E.E."/>
            <person name="Kim M."/>
            <person name="Ferriera S."/>
            <person name="Francis C.A."/>
        </authorList>
    </citation>
    <scope>NUCLEOTIDE SEQUENCE [LARGE SCALE GENOMIC DNA]</scope>
    <source>
        <strain evidence="1 2">BG20</strain>
    </source>
</reference>
<comment type="caution">
    <text evidence="1">The sequence shown here is derived from an EMBL/GenBank/DDBJ whole genome shotgun (WGS) entry which is preliminary data.</text>
</comment>
<name>S2E9U2_9ARCH</name>
<sequence length="227" mass="26670">MEFPQTFGDIQNHLKKRKIQYKNSENDRSGLSHTLNRMIKKNRIKKIPRDPSSKKPRYVSLEKSTFDASFDGFIMRTEYTAFLYKPLPYMRGDSDIENIFKRKSPLNYKEKKIQKLITFLGIQILYSVITSYERPVNRISSKKINKKNHEMWLKNALSLHDPLEPIGDIVSDLLLEESTTNLKKLIKKMYPHIAGRLESAEDGLDELKNVLRNGYLTRPDYAVRMRD</sequence>
<protein>
    <submittedName>
        <fullName evidence="1">Uncharacterized protein</fullName>
    </submittedName>
</protein>
<organism evidence="1 2">
    <name type="scientific">Candidatus Nitrosarchaeum limnium BG20</name>
    <dbReference type="NCBI Taxonomy" id="859192"/>
    <lineage>
        <taxon>Archaea</taxon>
        <taxon>Nitrososphaerota</taxon>
        <taxon>Nitrososphaeria</taxon>
        <taxon>Nitrosopumilales</taxon>
        <taxon>Nitrosopumilaceae</taxon>
        <taxon>Nitrosarchaeum</taxon>
    </lineage>
</organism>
<keyword evidence="2" id="KW-1185">Reference proteome</keyword>
<dbReference type="AlphaFoldDB" id="S2E9U2"/>
<evidence type="ECO:0000313" key="2">
    <source>
        <dbReference type="Proteomes" id="UP000014065"/>
    </source>
</evidence>
<dbReference type="EMBL" id="AHJG01000096">
    <property type="protein sequence ID" value="EPA06166.1"/>
    <property type="molecule type" value="Genomic_DNA"/>
</dbReference>
<dbReference type="Proteomes" id="UP000014065">
    <property type="component" value="Unassembled WGS sequence"/>
</dbReference>
<proteinExistence type="predicted"/>
<accession>S2E9U2</accession>
<gene>
    <name evidence="1" type="ORF">BG20_I0829</name>
</gene>